<evidence type="ECO:0000256" key="9">
    <source>
        <dbReference type="SAM" id="MobiDB-lite"/>
    </source>
</evidence>
<evidence type="ECO:0000256" key="5">
    <source>
        <dbReference type="ARBA" id="ARBA00022777"/>
    </source>
</evidence>
<dbReference type="PROSITE" id="PS50011">
    <property type="entry name" value="PROTEIN_KINASE_DOM"/>
    <property type="match status" value="1"/>
</dbReference>
<evidence type="ECO:0000256" key="7">
    <source>
        <dbReference type="ARBA" id="ARBA00047899"/>
    </source>
</evidence>
<dbReference type="Gene3D" id="3.30.200.20">
    <property type="entry name" value="Phosphorylase Kinase, domain 1"/>
    <property type="match status" value="1"/>
</dbReference>
<evidence type="ECO:0000313" key="12">
    <source>
        <dbReference type="Proteomes" id="UP001470230"/>
    </source>
</evidence>
<evidence type="ECO:0000256" key="4">
    <source>
        <dbReference type="ARBA" id="ARBA00022741"/>
    </source>
</evidence>
<dbReference type="PANTHER" id="PTHR44899:SF3">
    <property type="entry name" value="SERINE_THREONINE-PROTEIN KINASE NEK1"/>
    <property type="match status" value="1"/>
</dbReference>
<dbReference type="PANTHER" id="PTHR44899">
    <property type="entry name" value="CAMK FAMILY PROTEIN KINASE"/>
    <property type="match status" value="1"/>
</dbReference>
<dbReference type="PROSITE" id="PS00108">
    <property type="entry name" value="PROTEIN_KINASE_ST"/>
    <property type="match status" value="1"/>
</dbReference>
<evidence type="ECO:0000256" key="3">
    <source>
        <dbReference type="ARBA" id="ARBA00022679"/>
    </source>
</evidence>
<dbReference type="InterPro" id="IPR051131">
    <property type="entry name" value="NEK_Ser/Thr_kinase_NIMA"/>
</dbReference>
<dbReference type="Gene3D" id="1.10.510.10">
    <property type="entry name" value="Transferase(Phosphotransferase) domain 1"/>
    <property type="match status" value="1"/>
</dbReference>
<evidence type="ECO:0000256" key="6">
    <source>
        <dbReference type="ARBA" id="ARBA00022840"/>
    </source>
</evidence>
<name>A0ABR2KCP6_9EUKA</name>
<comment type="catalytic activity">
    <reaction evidence="8">
        <text>L-seryl-[protein] + ATP = O-phospho-L-seryl-[protein] + ADP + H(+)</text>
        <dbReference type="Rhea" id="RHEA:17989"/>
        <dbReference type="Rhea" id="RHEA-COMP:9863"/>
        <dbReference type="Rhea" id="RHEA-COMP:11604"/>
        <dbReference type="ChEBI" id="CHEBI:15378"/>
        <dbReference type="ChEBI" id="CHEBI:29999"/>
        <dbReference type="ChEBI" id="CHEBI:30616"/>
        <dbReference type="ChEBI" id="CHEBI:83421"/>
        <dbReference type="ChEBI" id="CHEBI:456216"/>
        <dbReference type="EC" id="2.7.11.1"/>
    </reaction>
</comment>
<evidence type="ECO:0000313" key="11">
    <source>
        <dbReference type="EMBL" id="KAK8888895.1"/>
    </source>
</evidence>
<dbReference type="EMBL" id="JAPFFF010000005">
    <property type="protein sequence ID" value="KAK8888895.1"/>
    <property type="molecule type" value="Genomic_DNA"/>
</dbReference>
<dbReference type="Pfam" id="PF00069">
    <property type="entry name" value="Pkinase"/>
    <property type="match status" value="1"/>
</dbReference>
<evidence type="ECO:0000256" key="2">
    <source>
        <dbReference type="ARBA" id="ARBA00022527"/>
    </source>
</evidence>
<comment type="caution">
    <text evidence="11">The sequence shown here is derived from an EMBL/GenBank/DDBJ whole genome shotgun (WGS) entry which is preliminary data.</text>
</comment>
<feature type="region of interest" description="Disordered" evidence="9">
    <location>
        <begin position="317"/>
        <end position="339"/>
    </location>
</feature>
<dbReference type="CDD" id="cd08215">
    <property type="entry name" value="STKc_Nek"/>
    <property type="match status" value="1"/>
</dbReference>
<evidence type="ECO:0000256" key="8">
    <source>
        <dbReference type="ARBA" id="ARBA00048679"/>
    </source>
</evidence>
<gene>
    <name evidence="11" type="ORF">M9Y10_033635</name>
</gene>
<dbReference type="InterPro" id="IPR008271">
    <property type="entry name" value="Ser/Thr_kinase_AS"/>
</dbReference>
<dbReference type="Proteomes" id="UP001470230">
    <property type="component" value="Unassembled WGS sequence"/>
</dbReference>
<comment type="catalytic activity">
    <reaction evidence="7">
        <text>L-threonyl-[protein] + ATP = O-phospho-L-threonyl-[protein] + ADP + H(+)</text>
        <dbReference type="Rhea" id="RHEA:46608"/>
        <dbReference type="Rhea" id="RHEA-COMP:11060"/>
        <dbReference type="Rhea" id="RHEA-COMP:11605"/>
        <dbReference type="ChEBI" id="CHEBI:15378"/>
        <dbReference type="ChEBI" id="CHEBI:30013"/>
        <dbReference type="ChEBI" id="CHEBI:30616"/>
        <dbReference type="ChEBI" id="CHEBI:61977"/>
        <dbReference type="ChEBI" id="CHEBI:456216"/>
        <dbReference type="EC" id="2.7.11.1"/>
    </reaction>
</comment>
<dbReference type="InterPro" id="IPR011009">
    <property type="entry name" value="Kinase-like_dom_sf"/>
</dbReference>
<evidence type="ECO:0000256" key="1">
    <source>
        <dbReference type="ARBA" id="ARBA00012513"/>
    </source>
</evidence>
<protein>
    <recommendedName>
        <fullName evidence="1">non-specific serine/threonine protein kinase</fullName>
        <ecNumber evidence="1">2.7.11.1</ecNumber>
    </recommendedName>
</protein>
<feature type="compositionally biased region" description="Low complexity" evidence="9">
    <location>
        <begin position="328"/>
        <end position="337"/>
    </location>
</feature>
<dbReference type="InterPro" id="IPR000719">
    <property type="entry name" value="Prot_kinase_dom"/>
</dbReference>
<feature type="domain" description="Protein kinase" evidence="10">
    <location>
        <begin position="4"/>
        <end position="259"/>
    </location>
</feature>
<evidence type="ECO:0000259" key="10">
    <source>
        <dbReference type="PROSITE" id="PS50011"/>
    </source>
</evidence>
<keyword evidence="5" id="KW-0418">Kinase</keyword>
<proteinExistence type="predicted"/>
<reference evidence="11 12" key="1">
    <citation type="submission" date="2024-04" db="EMBL/GenBank/DDBJ databases">
        <title>Tritrichomonas musculus Genome.</title>
        <authorList>
            <person name="Alves-Ferreira E."/>
            <person name="Grigg M."/>
            <person name="Lorenzi H."/>
            <person name="Galac M."/>
        </authorList>
    </citation>
    <scope>NUCLEOTIDE SEQUENCE [LARGE SCALE GENOMIC DNA]</scope>
    <source>
        <strain evidence="11 12">EAF2021</strain>
    </source>
</reference>
<keyword evidence="6" id="KW-0067">ATP-binding</keyword>
<dbReference type="SUPFAM" id="SSF56112">
    <property type="entry name" value="Protein kinase-like (PK-like)"/>
    <property type="match status" value="1"/>
</dbReference>
<keyword evidence="3" id="KW-0808">Transferase</keyword>
<dbReference type="SMART" id="SM00220">
    <property type="entry name" value="S_TKc"/>
    <property type="match status" value="1"/>
</dbReference>
<keyword evidence="4" id="KW-0547">Nucleotide-binding</keyword>
<accession>A0ABR2KCP6</accession>
<dbReference type="EC" id="2.7.11.1" evidence="1"/>
<keyword evidence="2" id="KW-0723">Serine/threonine-protein kinase</keyword>
<sequence length="448" mass="50766">MKKYDVVRTLGRGSYGKVDLGKSKENGEQYAIKKVKLGKMTPEDRTKALEEAKFLSKLDHPNIVSYKESFQESDSLYIVMEYMDGGDLEKKIAQRGHSHLTEQEIMFSFVQVLSALQYLHSAKKILHRDIKPQNCFLTRHGVVKLGDFGVARSLNNAGDLAKTVIGTPFYLAPEIWDNHPYSFAADVYSLGVVLYELCSLKKPFEADSAAELLIKVMKHEYTPIPSFFSKDLRSLIDSMMMKDPLKRPTCDDIIKMKFIQDAIQSLVDYNKSQFNEKHSVPKTVSPAKTNRSGVSALAGKKNLGRGRLLMANVINKAANSDDNDDNPTNDNNNSNDENVNEFEDDFIEDEDEEEEDEFLLLENVTMRLQQSIIRNGNGATVCKEPIDPFRAENLRERLLNQLGEAKLNKLIFSLKNIGKQECKDFVKTAENEDKTTVDEARELIKLES</sequence>
<organism evidence="11 12">
    <name type="scientific">Tritrichomonas musculus</name>
    <dbReference type="NCBI Taxonomy" id="1915356"/>
    <lineage>
        <taxon>Eukaryota</taxon>
        <taxon>Metamonada</taxon>
        <taxon>Parabasalia</taxon>
        <taxon>Tritrichomonadida</taxon>
        <taxon>Tritrichomonadidae</taxon>
        <taxon>Tritrichomonas</taxon>
    </lineage>
</organism>
<keyword evidence="12" id="KW-1185">Reference proteome</keyword>